<feature type="transmembrane region" description="Helical" evidence="13">
    <location>
        <begin position="84"/>
        <end position="106"/>
    </location>
</feature>
<keyword evidence="5 12" id="KW-0812">Transmembrane</keyword>
<dbReference type="FunCoup" id="H0XJK0">
    <property type="interactions" value="150"/>
</dbReference>
<evidence type="ECO:0000256" key="10">
    <source>
        <dbReference type="ARBA" id="ARBA00023224"/>
    </source>
</evidence>
<protein>
    <recommendedName>
        <fullName evidence="12">Taste receptor type 2</fullName>
    </recommendedName>
</protein>
<reference evidence="14" key="2">
    <citation type="submission" date="2025-08" db="UniProtKB">
        <authorList>
            <consortium name="Ensembl"/>
        </authorList>
    </citation>
    <scope>IDENTIFICATION</scope>
</reference>
<dbReference type="EMBL" id="AAQR03126981">
    <property type="status" value="NOT_ANNOTATED_CDS"/>
    <property type="molecule type" value="Genomic_DNA"/>
</dbReference>
<evidence type="ECO:0000256" key="5">
    <source>
        <dbReference type="ARBA" id="ARBA00022692"/>
    </source>
</evidence>
<dbReference type="GeneTree" id="ENSGT01150000286961"/>
<dbReference type="eggNOG" id="ENOG502S2SI">
    <property type="taxonomic scope" value="Eukaryota"/>
</dbReference>
<keyword evidence="6 13" id="KW-1133">Transmembrane helix</keyword>
<name>H0XJK0_OTOGA</name>
<dbReference type="OMA" id="SHWYWAW"/>
<dbReference type="PANTHER" id="PTHR11394">
    <property type="entry name" value="TASTE RECEPTOR TYPE 2"/>
    <property type="match status" value="1"/>
</dbReference>
<keyword evidence="9 12" id="KW-0675">Receptor</keyword>
<accession>H0XJK0</accession>
<dbReference type="Pfam" id="PF05296">
    <property type="entry name" value="TAS2R"/>
    <property type="match status" value="1"/>
</dbReference>
<evidence type="ECO:0000256" key="1">
    <source>
        <dbReference type="ARBA" id="ARBA00004141"/>
    </source>
</evidence>
<feature type="transmembrane region" description="Helical" evidence="13">
    <location>
        <begin position="261"/>
        <end position="280"/>
    </location>
</feature>
<feature type="transmembrane region" description="Helical" evidence="13">
    <location>
        <begin position="43"/>
        <end position="64"/>
    </location>
</feature>
<keyword evidence="7 12" id="KW-0297">G-protein coupled receptor</keyword>
<dbReference type="HOGENOM" id="CLU_072337_1_1_1"/>
<evidence type="ECO:0000256" key="4">
    <source>
        <dbReference type="ARBA" id="ARBA00022606"/>
    </source>
</evidence>
<feature type="transmembrane region" description="Helical" evidence="13">
    <location>
        <begin position="184"/>
        <end position="205"/>
    </location>
</feature>
<dbReference type="InterPro" id="IPR007960">
    <property type="entry name" value="TAS2R"/>
</dbReference>
<keyword evidence="3 12" id="KW-0919">Taste</keyword>
<reference evidence="14" key="3">
    <citation type="submission" date="2025-09" db="UniProtKB">
        <authorList>
            <consortium name="Ensembl"/>
        </authorList>
    </citation>
    <scope>IDENTIFICATION</scope>
</reference>
<keyword evidence="10 12" id="KW-0807">Transducer</keyword>
<dbReference type="Proteomes" id="UP000005225">
    <property type="component" value="Unassembled WGS sequence"/>
</dbReference>
<evidence type="ECO:0000256" key="11">
    <source>
        <dbReference type="RuleBase" id="RU004423"/>
    </source>
</evidence>
<feature type="transmembrane region" description="Helical" evidence="13">
    <location>
        <begin position="127"/>
        <end position="151"/>
    </location>
</feature>
<evidence type="ECO:0000313" key="14">
    <source>
        <dbReference type="Ensembl" id="ENSOGAP00000016290.1"/>
    </source>
</evidence>
<evidence type="ECO:0000256" key="2">
    <source>
        <dbReference type="ARBA" id="ARBA00007376"/>
    </source>
</evidence>
<evidence type="ECO:0000256" key="8">
    <source>
        <dbReference type="ARBA" id="ARBA00023136"/>
    </source>
</evidence>
<feature type="transmembrane region" description="Helical" evidence="13">
    <location>
        <begin position="226"/>
        <end position="249"/>
    </location>
</feature>
<proteinExistence type="inferred from homology"/>
<dbReference type="GO" id="GO:0004930">
    <property type="term" value="F:G protein-coupled receptor activity"/>
    <property type="evidence" value="ECO:0007669"/>
    <property type="project" value="UniProtKB-KW"/>
</dbReference>
<dbReference type="InParanoid" id="H0XJK0"/>
<evidence type="ECO:0000256" key="13">
    <source>
        <dbReference type="SAM" id="Phobius"/>
    </source>
</evidence>
<reference evidence="15" key="1">
    <citation type="submission" date="2011-03" db="EMBL/GenBank/DDBJ databases">
        <title>Version 3 of the genome sequence of Otolemur garnettii (Bushbaby).</title>
        <authorList>
            <consortium name="The Broad Institute Genome Sequencing Platform"/>
            <person name="Di Palma F."/>
            <person name="Johnson J."/>
            <person name="Lander E.S."/>
            <person name="Lindblad-Toh K."/>
            <person name="Jaffe D.B."/>
            <person name="Gnerre S."/>
            <person name="MacCallum I."/>
            <person name="Przybylski D."/>
            <person name="Ribeiro F.J."/>
            <person name="Burton J.N."/>
            <person name="Walker B.J."/>
            <person name="Sharpe T."/>
            <person name="Hall G."/>
        </authorList>
    </citation>
    <scope>NUCLEOTIDE SEQUENCE [LARGE SCALE GENOMIC DNA]</scope>
</reference>
<organism evidence="14 15">
    <name type="scientific">Otolemur garnettii</name>
    <name type="common">Small-eared galago</name>
    <name type="synonym">Garnett's greater bushbaby</name>
    <dbReference type="NCBI Taxonomy" id="30611"/>
    <lineage>
        <taxon>Eukaryota</taxon>
        <taxon>Metazoa</taxon>
        <taxon>Chordata</taxon>
        <taxon>Craniata</taxon>
        <taxon>Vertebrata</taxon>
        <taxon>Euteleostomi</taxon>
        <taxon>Mammalia</taxon>
        <taxon>Eutheria</taxon>
        <taxon>Euarchontoglires</taxon>
        <taxon>Primates</taxon>
        <taxon>Strepsirrhini</taxon>
        <taxon>Lorisiformes</taxon>
        <taxon>Galagidae</taxon>
        <taxon>Otolemur</taxon>
    </lineage>
</organism>
<evidence type="ECO:0000256" key="12">
    <source>
        <dbReference type="RuleBase" id="RU004424"/>
    </source>
</evidence>
<evidence type="ECO:0000313" key="15">
    <source>
        <dbReference type="Proteomes" id="UP000005225"/>
    </source>
</evidence>
<dbReference type="PANTHER" id="PTHR11394:SF69">
    <property type="entry name" value="TASTE RECEPTOR TYPE 2 MEMBER 134"/>
    <property type="match status" value="1"/>
</dbReference>
<keyword evidence="4 12" id="KW-0716">Sensory transduction</keyword>
<dbReference type="GO" id="GO:0005886">
    <property type="term" value="C:plasma membrane"/>
    <property type="evidence" value="ECO:0007669"/>
    <property type="project" value="UniProtKB-ARBA"/>
</dbReference>
<keyword evidence="8 12" id="KW-0472">Membrane</keyword>
<dbReference type="SUPFAM" id="SSF81321">
    <property type="entry name" value="Family A G protein-coupled receptor-like"/>
    <property type="match status" value="1"/>
</dbReference>
<dbReference type="AlphaFoldDB" id="H0XJK0"/>
<evidence type="ECO:0000256" key="7">
    <source>
        <dbReference type="ARBA" id="ARBA00023040"/>
    </source>
</evidence>
<keyword evidence="15" id="KW-1185">Reference proteome</keyword>
<evidence type="ECO:0000256" key="6">
    <source>
        <dbReference type="ARBA" id="ARBA00022989"/>
    </source>
</evidence>
<comment type="similarity">
    <text evidence="2 11">Belongs to the G-protein coupled receptor T2R family.</text>
</comment>
<dbReference type="GO" id="GO:0033038">
    <property type="term" value="F:bitter taste receptor activity"/>
    <property type="evidence" value="ECO:0007669"/>
    <property type="project" value="InterPro"/>
</dbReference>
<sequence>MSFSFMSIFLVIFCLESLAAMLQNGFIVTVLGREWLRGRVLPAGDTIVACIATSRLGLHGVAMLNGLLGSFDFCGNRHLFFVNIIWDFFNILSFWLTAWLAAFYCVKISSFSHSTFFWLKWRVSRSVPRLLLGSLVICVLSIISSIVGNLMLAQRTASLNSCGNSTLIYKIEMIQKSYFILQEKILLCVPFLLFLTSTVLLLSSLRLHLGRMRARRRDASTQAHTAALKSLAFFLVFYVMYFLSLNISWGKIETFTNYWHWGWEVAIYAGISLHSTFLVLNSPKLRKALQTPLRAQMQRPHQAPEGWGPRPV</sequence>
<dbReference type="FunFam" id="1.20.1070.10:FF:000055">
    <property type="entry name" value="Taste receptor type 2"/>
    <property type="match status" value="1"/>
</dbReference>
<feature type="transmembrane region" description="Helical" evidence="13">
    <location>
        <begin position="6"/>
        <end position="31"/>
    </location>
</feature>
<evidence type="ECO:0000256" key="3">
    <source>
        <dbReference type="ARBA" id="ARBA00022480"/>
    </source>
</evidence>
<dbReference type="CDD" id="cd15017">
    <property type="entry name" value="7tm_TAS2R16"/>
    <property type="match status" value="1"/>
</dbReference>
<evidence type="ECO:0000256" key="9">
    <source>
        <dbReference type="ARBA" id="ARBA00023170"/>
    </source>
</evidence>
<comment type="subcellular location">
    <subcellularLocation>
        <location evidence="1 12">Membrane</location>
        <topology evidence="1 12">Multi-pass membrane protein</topology>
    </subcellularLocation>
</comment>
<dbReference type="Ensembl" id="ENSOGAT00000030575.1">
    <property type="protein sequence ID" value="ENSOGAP00000016290.1"/>
    <property type="gene ID" value="ENSOGAG00000034462.1"/>
</dbReference>
<dbReference type="STRING" id="30611.ENSOGAP00000016290"/>